<proteinExistence type="predicted"/>
<reference evidence="1" key="1">
    <citation type="submission" date="2013-11" db="EMBL/GenBank/DDBJ databases">
        <title>Genome sequence of the fusiform rust pathogen reveals effectors for host alternation and coevolution with pine.</title>
        <authorList>
            <consortium name="DOE Joint Genome Institute"/>
            <person name="Smith K."/>
            <person name="Pendleton A."/>
            <person name="Kubisiak T."/>
            <person name="Anderson C."/>
            <person name="Salamov A."/>
            <person name="Aerts A."/>
            <person name="Riley R."/>
            <person name="Clum A."/>
            <person name="Lindquist E."/>
            <person name="Ence D."/>
            <person name="Campbell M."/>
            <person name="Kronenberg Z."/>
            <person name="Feau N."/>
            <person name="Dhillon B."/>
            <person name="Hamelin R."/>
            <person name="Burleigh J."/>
            <person name="Smith J."/>
            <person name="Yandell M."/>
            <person name="Nelson C."/>
            <person name="Grigoriev I."/>
            <person name="Davis J."/>
        </authorList>
    </citation>
    <scope>NUCLEOTIDE SEQUENCE</scope>
    <source>
        <strain evidence="1">G11</strain>
    </source>
</reference>
<dbReference type="Proteomes" id="UP000886653">
    <property type="component" value="Unassembled WGS sequence"/>
</dbReference>
<keyword evidence="2" id="KW-1185">Reference proteome</keyword>
<gene>
    <name evidence="1" type="ORF">CROQUDRAFT_95629</name>
</gene>
<evidence type="ECO:0000313" key="1">
    <source>
        <dbReference type="EMBL" id="KAG0143940.1"/>
    </source>
</evidence>
<sequence>MFHRKITTRSRKIADALDDLEKRMDKQRRYSNFVRANCPLRKLLHRIKVEPDSRSRYIAETPTDFLACCDKFTRQRQDLRRNLKKEKIQVSTNSATKLLDEPRTFPHLGRYIEVTGQFRHLKTYTKSPD</sequence>
<protein>
    <submittedName>
        <fullName evidence="1">Uncharacterized protein</fullName>
    </submittedName>
</protein>
<dbReference type="AlphaFoldDB" id="A0A9P6NC37"/>
<dbReference type="OrthoDB" id="3267074at2759"/>
<comment type="caution">
    <text evidence="1">The sequence shown here is derived from an EMBL/GenBank/DDBJ whole genome shotgun (WGS) entry which is preliminary data.</text>
</comment>
<accession>A0A9P6NC37</accession>
<organism evidence="1 2">
    <name type="scientific">Cronartium quercuum f. sp. fusiforme G11</name>
    <dbReference type="NCBI Taxonomy" id="708437"/>
    <lineage>
        <taxon>Eukaryota</taxon>
        <taxon>Fungi</taxon>
        <taxon>Dikarya</taxon>
        <taxon>Basidiomycota</taxon>
        <taxon>Pucciniomycotina</taxon>
        <taxon>Pucciniomycetes</taxon>
        <taxon>Pucciniales</taxon>
        <taxon>Coleosporiaceae</taxon>
        <taxon>Cronartium</taxon>
    </lineage>
</organism>
<dbReference type="EMBL" id="MU167306">
    <property type="protein sequence ID" value="KAG0143940.1"/>
    <property type="molecule type" value="Genomic_DNA"/>
</dbReference>
<name>A0A9P6NC37_9BASI</name>
<evidence type="ECO:0000313" key="2">
    <source>
        <dbReference type="Proteomes" id="UP000886653"/>
    </source>
</evidence>